<proteinExistence type="predicted"/>
<accession>A0A1H8NWF3</accession>
<keyword evidence="3" id="KW-1185">Reference proteome</keyword>
<dbReference type="Proteomes" id="UP000198775">
    <property type="component" value="Unassembled WGS sequence"/>
</dbReference>
<sequence>MLDAFRPATLKLNRDDELNVTPERKVLLIDGLVGAGALLNGALSFSLSVQRWVVFVLVGAALWITGIYYWVDRTAIEESLRNVLVGSFGIAGPFLVGLTMALLDYPLAPTVVAGVMTGYGLGILGYRVVYGLVRPIPDCRLERMRGRAV</sequence>
<evidence type="ECO:0000313" key="2">
    <source>
        <dbReference type="EMBL" id="SEO33996.1"/>
    </source>
</evidence>
<protein>
    <submittedName>
        <fullName evidence="2">Uncharacterized protein</fullName>
    </submittedName>
</protein>
<name>A0A1H8NWF3_9EURY</name>
<feature type="transmembrane region" description="Helical" evidence="1">
    <location>
        <begin position="111"/>
        <end position="133"/>
    </location>
</feature>
<keyword evidence="1" id="KW-1133">Transmembrane helix</keyword>
<evidence type="ECO:0000256" key="1">
    <source>
        <dbReference type="SAM" id="Phobius"/>
    </source>
</evidence>
<keyword evidence="1" id="KW-0472">Membrane</keyword>
<feature type="transmembrane region" description="Helical" evidence="1">
    <location>
        <begin position="83"/>
        <end position="105"/>
    </location>
</feature>
<keyword evidence="1" id="KW-0812">Transmembrane</keyword>
<organism evidence="2 3">
    <name type="scientific">Halorientalis persicus</name>
    <dbReference type="NCBI Taxonomy" id="1367881"/>
    <lineage>
        <taxon>Archaea</taxon>
        <taxon>Methanobacteriati</taxon>
        <taxon>Methanobacteriota</taxon>
        <taxon>Stenosarchaea group</taxon>
        <taxon>Halobacteria</taxon>
        <taxon>Halobacteriales</taxon>
        <taxon>Haloarculaceae</taxon>
        <taxon>Halorientalis</taxon>
    </lineage>
</organism>
<gene>
    <name evidence="2" type="ORF">SAMN05216388_101174</name>
</gene>
<feature type="transmembrane region" description="Helical" evidence="1">
    <location>
        <begin position="52"/>
        <end position="71"/>
    </location>
</feature>
<evidence type="ECO:0000313" key="3">
    <source>
        <dbReference type="Proteomes" id="UP000198775"/>
    </source>
</evidence>
<dbReference type="EMBL" id="FOCX01000011">
    <property type="protein sequence ID" value="SEO33996.1"/>
    <property type="molecule type" value="Genomic_DNA"/>
</dbReference>
<dbReference type="AlphaFoldDB" id="A0A1H8NWF3"/>
<reference evidence="3" key="1">
    <citation type="submission" date="2016-10" db="EMBL/GenBank/DDBJ databases">
        <authorList>
            <person name="Varghese N."/>
            <person name="Submissions S."/>
        </authorList>
    </citation>
    <scope>NUCLEOTIDE SEQUENCE [LARGE SCALE GENOMIC DNA]</scope>
    <source>
        <strain evidence="3">IBRC-M 10043</strain>
    </source>
</reference>